<dbReference type="EMBL" id="WKFB01000269">
    <property type="protein sequence ID" value="KAF6728917.1"/>
    <property type="molecule type" value="Genomic_DNA"/>
</dbReference>
<dbReference type="GO" id="GO:0005737">
    <property type="term" value="C:cytoplasm"/>
    <property type="evidence" value="ECO:0007669"/>
    <property type="project" value="TreeGrafter"/>
</dbReference>
<evidence type="ECO:0000259" key="7">
    <source>
        <dbReference type="PROSITE" id="PS50203"/>
    </source>
</evidence>
<organism evidence="8 9">
    <name type="scientific">Oryzias melastigma</name>
    <name type="common">Marine medaka</name>
    <dbReference type="NCBI Taxonomy" id="30732"/>
    <lineage>
        <taxon>Eukaryota</taxon>
        <taxon>Metazoa</taxon>
        <taxon>Chordata</taxon>
        <taxon>Craniata</taxon>
        <taxon>Vertebrata</taxon>
        <taxon>Euteleostomi</taxon>
        <taxon>Actinopterygii</taxon>
        <taxon>Neopterygii</taxon>
        <taxon>Teleostei</taxon>
        <taxon>Neoteleostei</taxon>
        <taxon>Acanthomorphata</taxon>
        <taxon>Ovalentaria</taxon>
        <taxon>Atherinomorphae</taxon>
        <taxon>Beloniformes</taxon>
        <taxon>Adrianichthyidae</taxon>
        <taxon>Oryziinae</taxon>
        <taxon>Oryzias</taxon>
    </lineage>
</organism>
<protein>
    <submittedName>
        <fullName evidence="8">Calpain-5</fullName>
    </submittedName>
</protein>
<keyword evidence="4" id="KW-0788">Thiol protease</keyword>
<name>A0A834CAV9_ORYME</name>
<dbReference type="PROSITE" id="PS00139">
    <property type="entry name" value="THIOL_PROTEASE_CYS"/>
    <property type="match status" value="1"/>
</dbReference>
<feature type="active site" evidence="5">
    <location>
        <position position="81"/>
    </location>
</feature>
<evidence type="ECO:0000256" key="1">
    <source>
        <dbReference type="ARBA" id="ARBA00007623"/>
    </source>
</evidence>
<comment type="caution">
    <text evidence="8">The sequence shown here is derived from an EMBL/GenBank/DDBJ whole genome shotgun (WGS) entry which is preliminary data.</text>
</comment>
<keyword evidence="3" id="KW-0378">Hydrolase</keyword>
<dbReference type="SUPFAM" id="SSF54001">
    <property type="entry name" value="Cysteine proteinases"/>
    <property type="match status" value="1"/>
</dbReference>
<evidence type="ECO:0000313" key="9">
    <source>
        <dbReference type="Proteomes" id="UP000646548"/>
    </source>
</evidence>
<reference evidence="8" key="1">
    <citation type="journal article" name="BMC Genomics">
        <title>Long-read sequencing and de novo genome assembly of marine medaka (Oryzias melastigma).</title>
        <authorList>
            <person name="Liang P."/>
            <person name="Saqib H.S.A."/>
            <person name="Ni X."/>
            <person name="Shen Y."/>
        </authorList>
    </citation>
    <scope>NUCLEOTIDE SEQUENCE</scope>
    <source>
        <strain evidence="8">Bigg-433</strain>
    </source>
</reference>
<evidence type="ECO:0000256" key="6">
    <source>
        <dbReference type="PROSITE-ProRule" id="PRU00239"/>
    </source>
</evidence>
<gene>
    <name evidence="8" type="ORF">FQA47_000468</name>
</gene>
<dbReference type="Pfam" id="PF00648">
    <property type="entry name" value="Peptidase_C2"/>
    <property type="match status" value="1"/>
</dbReference>
<evidence type="ECO:0000256" key="4">
    <source>
        <dbReference type="ARBA" id="ARBA00022807"/>
    </source>
</evidence>
<dbReference type="GO" id="GO:0006508">
    <property type="term" value="P:proteolysis"/>
    <property type="evidence" value="ECO:0007669"/>
    <property type="project" value="UniProtKB-KW"/>
</dbReference>
<evidence type="ECO:0000313" key="8">
    <source>
        <dbReference type="EMBL" id="KAF6728917.1"/>
    </source>
</evidence>
<dbReference type="InterPro" id="IPR000169">
    <property type="entry name" value="Pept_cys_AS"/>
</dbReference>
<sequence length="103" mass="11626">MFSSVVPFKNQHYAELKKDCIHNKKLFEDPEFPASNSSLFYRQPPPGVVEWKRPGDISSDPHLFVEGISSHDLNQGEVGNCWFVAASSCLALKPHLWKKASLL</sequence>
<proteinExistence type="inferred from homology"/>
<evidence type="ECO:0000256" key="2">
    <source>
        <dbReference type="ARBA" id="ARBA00022670"/>
    </source>
</evidence>
<feature type="domain" description="Calpain catalytic" evidence="7">
    <location>
        <begin position="26"/>
        <end position="103"/>
    </location>
</feature>
<dbReference type="InterPro" id="IPR038765">
    <property type="entry name" value="Papain-like_cys_pep_sf"/>
</dbReference>
<dbReference type="InterPro" id="IPR022684">
    <property type="entry name" value="Calpain_cysteine_protease"/>
</dbReference>
<dbReference type="PANTHER" id="PTHR10183">
    <property type="entry name" value="CALPAIN"/>
    <property type="match status" value="1"/>
</dbReference>
<accession>A0A834CAV9</accession>
<dbReference type="AlphaFoldDB" id="A0A834CAV9"/>
<keyword evidence="2" id="KW-0645">Protease</keyword>
<evidence type="ECO:0000256" key="3">
    <source>
        <dbReference type="ARBA" id="ARBA00022801"/>
    </source>
</evidence>
<comment type="similarity">
    <text evidence="1">Belongs to the peptidase C2 family.</text>
</comment>
<dbReference type="Proteomes" id="UP000646548">
    <property type="component" value="Unassembled WGS sequence"/>
</dbReference>
<dbReference type="PROSITE" id="PS50203">
    <property type="entry name" value="CALPAIN_CAT"/>
    <property type="match status" value="1"/>
</dbReference>
<dbReference type="PRINTS" id="PR00704">
    <property type="entry name" value="CALPAIN"/>
</dbReference>
<dbReference type="InterPro" id="IPR001300">
    <property type="entry name" value="Peptidase_C2_calpain_cat"/>
</dbReference>
<dbReference type="GO" id="GO:0004198">
    <property type="term" value="F:calcium-dependent cysteine-type endopeptidase activity"/>
    <property type="evidence" value="ECO:0007669"/>
    <property type="project" value="InterPro"/>
</dbReference>
<dbReference type="PANTHER" id="PTHR10183:SF381">
    <property type="entry name" value="CALPAIN-6"/>
    <property type="match status" value="1"/>
</dbReference>
<comment type="caution">
    <text evidence="6">Lacks conserved residue(s) required for the propagation of feature annotation.</text>
</comment>
<evidence type="ECO:0000256" key="5">
    <source>
        <dbReference type="PIRSR" id="PIRSR622684-1"/>
    </source>
</evidence>